<keyword evidence="9" id="KW-1185">Reference proteome</keyword>
<dbReference type="Gene3D" id="2.40.160.120">
    <property type="match status" value="1"/>
</dbReference>
<feature type="region of interest" description="Disordered" evidence="8">
    <location>
        <begin position="184"/>
        <end position="323"/>
    </location>
</feature>
<keyword evidence="2" id="KW-0597">Phosphoprotein</keyword>
<dbReference type="GO" id="GO:0005829">
    <property type="term" value="C:cytosol"/>
    <property type="evidence" value="ECO:0007669"/>
    <property type="project" value="TreeGrafter"/>
</dbReference>
<feature type="compositionally biased region" description="Polar residues" evidence="8">
    <location>
        <begin position="269"/>
        <end position="284"/>
    </location>
</feature>
<dbReference type="CTD" id="114883"/>
<dbReference type="InterPro" id="IPR000648">
    <property type="entry name" value="Oxysterol-bd"/>
</dbReference>
<keyword evidence="4" id="KW-0446">Lipid-binding</keyword>
<name>A0A8B7PZ93_HIPAR</name>
<dbReference type="OrthoDB" id="48057at2759"/>
<dbReference type="AlphaFoldDB" id="A0A8B7PZ93"/>
<feature type="compositionally biased region" description="Acidic residues" evidence="8">
    <location>
        <begin position="306"/>
        <end position="319"/>
    </location>
</feature>
<evidence type="ECO:0000256" key="2">
    <source>
        <dbReference type="ARBA" id="ARBA00022553"/>
    </source>
</evidence>
<proteinExistence type="inferred from homology"/>
<accession>A0A8B7PZ93</accession>
<dbReference type="GeneID" id="109372587"/>
<evidence type="ECO:0000256" key="1">
    <source>
        <dbReference type="ARBA" id="ARBA00022448"/>
    </source>
</evidence>
<evidence type="ECO:0000256" key="4">
    <source>
        <dbReference type="ARBA" id="ARBA00023121"/>
    </source>
</evidence>
<keyword evidence="7" id="KW-0175">Coiled coil</keyword>
<evidence type="ECO:0000256" key="5">
    <source>
        <dbReference type="RuleBase" id="RU003844"/>
    </source>
</evidence>
<gene>
    <name evidence="10" type="primary">OSBPL9</name>
</gene>
<feature type="compositionally biased region" description="Polar residues" evidence="8">
    <location>
        <begin position="291"/>
        <end position="303"/>
    </location>
</feature>
<dbReference type="SUPFAM" id="SSF144000">
    <property type="entry name" value="Oxysterol-binding protein-like"/>
    <property type="match status" value="1"/>
</dbReference>
<dbReference type="Gene3D" id="3.30.70.3490">
    <property type="match status" value="1"/>
</dbReference>
<evidence type="ECO:0000256" key="6">
    <source>
        <dbReference type="RuleBase" id="RU003845"/>
    </source>
</evidence>
<reference evidence="10" key="1">
    <citation type="submission" date="2025-08" db="UniProtKB">
        <authorList>
            <consortium name="RefSeq"/>
        </authorList>
    </citation>
    <scope>IDENTIFICATION</scope>
    <source>
        <tissue evidence="10">Muscle</tissue>
    </source>
</reference>
<evidence type="ECO:0000256" key="8">
    <source>
        <dbReference type="SAM" id="MobiDB-lite"/>
    </source>
</evidence>
<keyword evidence="3 6" id="KW-0445">Lipid transport</keyword>
<dbReference type="PANTHER" id="PTHR10972:SF200">
    <property type="entry name" value="OXYSTEROL-BINDING PROTEIN-RELATED PROTEIN 9"/>
    <property type="match status" value="1"/>
</dbReference>
<dbReference type="RefSeq" id="XP_019481486.1">
    <property type="nucleotide sequence ID" value="XM_019625941.1"/>
</dbReference>
<organism evidence="9 10">
    <name type="scientific">Hipposideros armiger</name>
    <name type="common">Great Himalayan leaf-nosed bat</name>
    <dbReference type="NCBI Taxonomy" id="186990"/>
    <lineage>
        <taxon>Eukaryota</taxon>
        <taxon>Metazoa</taxon>
        <taxon>Chordata</taxon>
        <taxon>Craniata</taxon>
        <taxon>Vertebrata</taxon>
        <taxon>Euteleostomi</taxon>
        <taxon>Mammalia</taxon>
        <taxon>Eutheria</taxon>
        <taxon>Laurasiatheria</taxon>
        <taxon>Chiroptera</taxon>
        <taxon>Yinpterochiroptera</taxon>
        <taxon>Rhinolophoidea</taxon>
        <taxon>Hipposideridae</taxon>
        <taxon>Hipposideros</taxon>
    </lineage>
</organism>
<dbReference type="InterPro" id="IPR018494">
    <property type="entry name" value="Oxysterol-bd_CS"/>
</dbReference>
<protein>
    <recommendedName>
        <fullName evidence="6">Oxysterol-binding protein</fullName>
    </recommendedName>
</protein>
<dbReference type="Proteomes" id="UP000694851">
    <property type="component" value="Unplaced"/>
</dbReference>
<dbReference type="GO" id="GO:0006869">
    <property type="term" value="P:lipid transport"/>
    <property type="evidence" value="ECO:0007669"/>
    <property type="project" value="UniProtKB-KW"/>
</dbReference>
<evidence type="ECO:0000256" key="7">
    <source>
        <dbReference type="SAM" id="Coils"/>
    </source>
</evidence>
<evidence type="ECO:0000313" key="10">
    <source>
        <dbReference type="RefSeq" id="XP_019481486.1"/>
    </source>
</evidence>
<evidence type="ECO:0000256" key="3">
    <source>
        <dbReference type="ARBA" id="ARBA00023055"/>
    </source>
</evidence>
<dbReference type="FunFam" id="1.10.287.2720:FF:000001">
    <property type="entry name" value="Oxysterol-binding OBPalpha"/>
    <property type="match status" value="1"/>
</dbReference>
<dbReference type="GO" id="GO:0005794">
    <property type="term" value="C:Golgi apparatus"/>
    <property type="evidence" value="ECO:0007669"/>
    <property type="project" value="TreeGrafter"/>
</dbReference>
<dbReference type="PROSITE" id="PS01013">
    <property type="entry name" value="OSBP"/>
    <property type="match status" value="1"/>
</dbReference>
<dbReference type="InterPro" id="IPR037239">
    <property type="entry name" value="OSBP_sf"/>
</dbReference>
<dbReference type="Gene3D" id="1.10.287.2720">
    <property type="match status" value="1"/>
</dbReference>
<feature type="compositionally biased region" description="Low complexity" evidence="8">
    <location>
        <begin position="208"/>
        <end position="245"/>
    </location>
</feature>
<dbReference type="FunFam" id="2.40.160.120:FF:000002">
    <property type="entry name" value="Oxysterol-binding protein"/>
    <property type="match status" value="1"/>
</dbReference>
<dbReference type="FunFam" id="3.30.70.3490:FF:000001">
    <property type="entry name" value="Oxysterol-binding protein"/>
    <property type="match status" value="1"/>
</dbReference>
<evidence type="ECO:0000313" key="9">
    <source>
        <dbReference type="Proteomes" id="UP000694851"/>
    </source>
</evidence>
<dbReference type="Pfam" id="PF01237">
    <property type="entry name" value="Oxysterol_BP"/>
    <property type="match status" value="2"/>
</dbReference>
<dbReference type="PANTHER" id="PTHR10972">
    <property type="entry name" value="OXYSTEROL-BINDING PROTEIN-RELATED"/>
    <property type="match status" value="1"/>
</dbReference>
<comment type="similarity">
    <text evidence="5">Belongs to the OSBP family.</text>
</comment>
<feature type="coiled-coil region" evidence="7">
    <location>
        <begin position="636"/>
        <end position="663"/>
    </location>
</feature>
<dbReference type="GO" id="GO:0016020">
    <property type="term" value="C:membrane"/>
    <property type="evidence" value="ECO:0007669"/>
    <property type="project" value="TreeGrafter"/>
</dbReference>
<sequence length="691" mass="77837">MRQNQQKRLKRSIQMGGGETGTLETKRKCFWEERGISNCVGNCALHRSTRDADEREKWIHALEETILRHTLQLQGLDSGFVPSVQDFDKKLTEADAYLQILIEQLKLFDDKLQNCKDDEQRKKIETLKETTNSMVESIKHCIVLLQIAKSTINPVDAIYQPSPLEPVINTMPSQTVLPPEPAQLCKSEQRPSSLPVGPVLATLGHHQTPTPNSTGSGHSPPSSSLTSPSHVNLSPNTVPEFSYSSSEDEFYDADEFHQGGSSPKHFIDSSGSVSALTHSSSGNSLKRPDTTESLNSSLSNGTSDADLFDSYDDRDDEGEAGSVEEHKSVIMHLLSQVRLGMDLTKVVLPTFILERRSLLEMYADFFAHPDLFVSISDQKDARDRMVQVVKWYLSAFHAGRKGSVAKKPYNPILGEIFQCHWTLPNDTEESTELVSEGPVPGVSKNSVTFVAEQVSHHPPISAFYAECFNKKIQFNAHIWTKSKFLGMSIGVHNIGQGCVSCLDYDEHYILTFPNGYGRSILTVPWVELGGECSINCSKTGYSANIVFHTKPFYGGKKHRITAEIFSPNDKKSFCSVEGEWNGVMYAKYTTGENAVFIDTKKLPIIKKKVRKLEDQNEYESRCLWKDVTFNLKIRDIDAATEAKHRLEERQRAEARERKEKEIQWETRLFHEDGECWVYDEPLLKRLGAAKH</sequence>
<keyword evidence="1 6" id="KW-0813">Transport</keyword>
<dbReference type="GO" id="GO:0032934">
    <property type="term" value="F:sterol binding"/>
    <property type="evidence" value="ECO:0007669"/>
    <property type="project" value="TreeGrafter"/>
</dbReference>